<reference evidence="3" key="1">
    <citation type="submission" date="2016-04" db="EMBL/GenBank/DDBJ databases">
        <authorList>
            <person name="Evans L.H."/>
            <person name="Alamgir A."/>
            <person name="Owens N."/>
            <person name="Weber N.D."/>
            <person name="Virtaneva K."/>
            <person name="Barbian K."/>
            <person name="Babar A."/>
            <person name="Rosenke K."/>
        </authorList>
    </citation>
    <scope>NUCLEOTIDE SEQUENCE</scope>
    <source>
        <strain evidence="3">86</strain>
    </source>
</reference>
<feature type="signal peptide" evidence="1">
    <location>
        <begin position="1"/>
        <end position="23"/>
    </location>
</feature>
<evidence type="ECO:0000256" key="1">
    <source>
        <dbReference type="SAM" id="SignalP"/>
    </source>
</evidence>
<dbReference type="PROSITE" id="PS51208">
    <property type="entry name" value="AUTOTRANSPORTER"/>
    <property type="match status" value="1"/>
</dbReference>
<dbReference type="Gene3D" id="2.40.128.130">
    <property type="entry name" value="Autotransporter beta-domain"/>
    <property type="match status" value="1"/>
</dbReference>
<accession>A0A212JTZ6</accession>
<sequence>MKIFPALATCLSLMLAAASPALAADITYPGYPLGPDFENKSDSLFPPASSPSGNTVTITGGSIAEAYSSQVLSGDVSGNALTITGGVVNGSIWGAATHNGTAFNNTVTMSGGSVVSDVHGAYSQGGDATNNRTVITGGRVGRIAYGAQADSGGNAIGNEVSLSGDAVVTSARGGWASSGNALNNRVYLDGNASVGFLTGGESGGVAGSTSGNLASGNEVHVLGGSVSTRIRGGHTYNGDAVNNLVRIHSPAYLAPTVDIHGGDTTVAGGDVFTGNTLDVLAFRGTVNSVQNFQFYNFSLPGSLGNGQTQVGIAGAAATDLTNATVTLLGVEGGGIILQPGDSVTLLGEATGMADFTTSVPKGSLLTYDFLVSTASGALTASLSKAELVPGSAALPEGRIAGLAFANQGADLIVGPGMAGALACAMPGEGWNTFGATQGGWSRYKTGSHVDVGGVSLLAGLARKTPLPVGNLTLGGFLEAGWGEYDTHNSFNNAASVNGDGDTRYYGGGILGCLELSNGLYMQASGRVGRADTHFSSGDMRDGMGQEARYDYGALYYGAHAGIGYLFRFNERALLDVSSKYLWTRLEDDNTHLSTGESVHFSSSESQRWRTGARFSHAVTGTVTPYIGAAYEYEFDGKARATAEGYRLRSADLKGGTGIGEAGISIMPAHGEGGLTLDLGIQGYVGTREGLTGSVQLKWEF</sequence>
<dbReference type="EMBL" id="FLUQ01000002">
    <property type="protein sequence ID" value="SBW02892.1"/>
    <property type="molecule type" value="Genomic_DNA"/>
</dbReference>
<evidence type="ECO:0000259" key="2">
    <source>
        <dbReference type="PROSITE" id="PS51208"/>
    </source>
</evidence>
<dbReference type="SUPFAM" id="SSF103515">
    <property type="entry name" value="Autotransporter"/>
    <property type="match status" value="1"/>
</dbReference>
<keyword evidence="1" id="KW-0732">Signal</keyword>
<dbReference type="InterPro" id="IPR005546">
    <property type="entry name" value="Autotransporte_beta"/>
</dbReference>
<protein>
    <recommendedName>
        <fullName evidence="2">Autotransporter domain-containing protein</fullName>
    </recommendedName>
</protein>
<name>A0A212JTZ6_9DELT</name>
<dbReference type="SMART" id="SM00869">
    <property type="entry name" value="Autotransporter"/>
    <property type="match status" value="1"/>
</dbReference>
<evidence type="ECO:0000313" key="3">
    <source>
        <dbReference type="EMBL" id="SBW02892.1"/>
    </source>
</evidence>
<gene>
    <name evidence="3" type="ORF">KL86DPRO_20051</name>
</gene>
<organism evidence="3">
    <name type="scientific">uncultured delta proteobacterium</name>
    <dbReference type="NCBI Taxonomy" id="34034"/>
    <lineage>
        <taxon>Bacteria</taxon>
        <taxon>Deltaproteobacteria</taxon>
        <taxon>environmental samples</taxon>
    </lineage>
</organism>
<dbReference type="AlphaFoldDB" id="A0A212JTZ6"/>
<dbReference type="InterPro" id="IPR036709">
    <property type="entry name" value="Autotransporte_beta_dom_sf"/>
</dbReference>
<feature type="domain" description="Autotransporter" evidence="2">
    <location>
        <begin position="425"/>
        <end position="700"/>
    </location>
</feature>
<feature type="chain" id="PRO_5012419857" description="Autotransporter domain-containing protein" evidence="1">
    <location>
        <begin position="24"/>
        <end position="700"/>
    </location>
</feature>
<dbReference type="Pfam" id="PF03797">
    <property type="entry name" value="Autotransporter"/>
    <property type="match status" value="1"/>
</dbReference>
<proteinExistence type="predicted"/>